<dbReference type="GO" id="GO:0005634">
    <property type="term" value="C:nucleus"/>
    <property type="evidence" value="ECO:0007669"/>
    <property type="project" value="TreeGrafter"/>
</dbReference>
<dbReference type="GO" id="GO:0006325">
    <property type="term" value="P:chromatin organization"/>
    <property type="evidence" value="ECO:0007669"/>
    <property type="project" value="UniProtKB-ARBA"/>
</dbReference>
<evidence type="ECO:0000313" key="4">
    <source>
        <dbReference type="EMBL" id="ORX70026.1"/>
    </source>
</evidence>
<comment type="caution">
    <text evidence="4">The sequence shown here is derived from an EMBL/GenBank/DDBJ whole genome shotgun (WGS) entry which is preliminary data.</text>
</comment>
<reference evidence="4 5" key="1">
    <citation type="submission" date="2016-07" db="EMBL/GenBank/DDBJ databases">
        <title>Pervasive Adenine N6-methylation of Active Genes in Fungi.</title>
        <authorList>
            <consortium name="DOE Joint Genome Institute"/>
            <person name="Mondo S.J."/>
            <person name="Dannebaum R.O."/>
            <person name="Kuo R.C."/>
            <person name="Labutti K."/>
            <person name="Haridas S."/>
            <person name="Kuo A."/>
            <person name="Salamov A."/>
            <person name="Ahrendt S.R."/>
            <person name="Lipzen A."/>
            <person name="Sullivan W."/>
            <person name="Andreopoulos W.B."/>
            <person name="Clum A."/>
            <person name="Lindquist E."/>
            <person name="Daum C."/>
            <person name="Ramamoorthy G.K."/>
            <person name="Gryganskyi A."/>
            <person name="Culley D."/>
            <person name="Magnuson J.K."/>
            <person name="James T.Y."/>
            <person name="O'Malley M.A."/>
            <person name="Stajich J.E."/>
            <person name="Spatafora J.W."/>
            <person name="Visel A."/>
            <person name="Grigoriev I.V."/>
        </authorList>
    </citation>
    <scope>NUCLEOTIDE SEQUENCE [LARGE SCALE GENOMIC DNA]</scope>
    <source>
        <strain evidence="4 5">ATCC 12442</strain>
    </source>
</reference>
<name>A0A1Y1W9W5_9FUNG</name>
<feature type="non-terminal residue" evidence="4">
    <location>
        <position position="104"/>
    </location>
</feature>
<keyword evidence="1 2" id="KW-0103">Bromodomain</keyword>
<sequence length="104" mass="11799">MVRRPPGNAPTTTVSLRSSLERLITRIKKRDSYGFFLDPVDTTVITDYLSVIDEPMDLGTMQSKVERNAYYSIDEFRRDLLLVCDNARKYNGAGSIYATSADRV</sequence>
<evidence type="ECO:0000256" key="2">
    <source>
        <dbReference type="PROSITE-ProRule" id="PRU00035"/>
    </source>
</evidence>
<evidence type="ECO:0000313" key="5">
    <source>
        <dbReference type="Proteomes" id="UP000193922"/>
    </source>
</evidence>
<dbReference type="SUPFAM" id="SSF47370">
    <property type="entry name" value="Bromodomain"/>
    <property type="match status" value="1"/>
</dbReference>
<dbReference type="InterPro" id="IPR051831">
    <property type="entry name" value="Bromodomain_contain_prot"/>
</dbReference>
<dbReference type="SMART" id="SM00297">
    <property type="entry name" value="BROMO"/>
    <property type="match status" value="1"/>
</dbReference>
<dbReference type="PRINTS" id="PR00503">
    <property type="entry name" value="BROMODOMAIN"/>
</dbReference>
<proteinExistence type="predicted"/>
<dbReference type="RefSeq" id="XP_040743664.1">
    <property type="nucleotide sequence ID" value="XM_040884615.1"/>
</dbReference>
<dbReference type="AlphaFoldDB" id="A0A1Y1W9W5"/>
<dbReference type="OrthoDB" id="21449at2759"/>
<dbReference type="STRING" id="61395.A0A1Y1W9W5"/>
<feature type="domain" description="Bromo" evidence="3">
    <location>
        <begin position="28"/>
        <end position="98"/>
    </location>
</feature>
<gene>
    <name evidence="4" type="ORF">DL89DRAFT_222980</name>
</gene>
<dbReference type="InterPro" id="IPR001487">
    <property type="entry name" value="Bromodomain"/>
</dbReference>
<dbReference type="InterPro" id="IPR036427">
    <property type="entry name" value="Bromodomain-like_sf"/>
</dbReference>
<evidence type="ECO:0000259" key="3">
    <source>
        <dbReference type="PROSITE" id="PS50014"/>
    </source>
</evidence>
<dbReference type="Gene3D" id="1.20.920.10">
    <property type="entry name" value="Bromodomain-like"/>
    <property type="match status" value="1"/>
</dbReference>
<dbReference type="GO" id="GO:0006357">
    <property type="term" value="P:regulation of transcription by RNA polymerase II"/>
    <property type="evidence" value="ECO:0007669"/>
    <property type="project" value="TreeGrafter"/>
</dbReference>
<evidence type="ECO:0000256" key="1">
    <source>
        <dbReference type="ARBA" id="ARBA00023117"/>
    </source>
</evidence>
<accession>A0A1Y1W9W5</accession>
<dbReference type="EMBL" id="MCFD01000006">
    <property type="protein sequence ID" value="ORX70026.1"/>
    <property type="molecule type" value="Genomic_DNA"/>
</dbReference>
<dbReference type="GeneID" id="63801263"/>
<dbReference type="PROSITE" id="PS50014">
    <property type="entry name" value="BROMODOMAIN_2"/>
    <property type="match status" value="1"/>
</dbReference>
<dbReference type="PANTHER" id="PTHR22881">
    <property type="entry name" value="BROMODOMAIN CONTAINING PROTEIN"/>
    <property type="match status" value="1"/>
</dbReference>
<organism evidence="4 5">
    <name type="scientific">Linderina pennispora</name>
    <dbReference type="NCBI Taxonomy" id="61395"/>
    <lineage>
        <taxon>Eukaryota</taxon>
        <taxon>Fungi</taxon>
        <taxon>Fungi incertae sedis</taxon>
        <taxon>Zoopagomycota</taxon>
        <taxon>Kickxellomycotina</taxon>
        <taxon>Kickxellomycetes</taxon>
        <taxon>Kickxellales</taxon>
        <taxon>Kickxellaceae</taxon>
        <taxon>Linderina</taxon>
    </lineage>
</organism>
<protein>
    <submittedName>
        <fullName evidence="4">Bromodomain-containing protein</fullName>
    </submittedName>
</protein>
<dbReference type="Pfam" id="PF00439">
    <property type="entry name" value="Bromodomain"/>
    <property type="match status" value="1"/>
</dbReference>
<keyword evidence="5" id="KW-1185">Reference proteome</keyword>
<dbReference type="PANTHER" id="PTHR22881:SF27">
    <property type="entry name" value="BROMODOMAIN CONTAINING 7_9"/>
    <property type="match status" value="1"/>
</dbReference>
<dbReference type="Proteomes" id="UP000193922">
    <property type="component" value="Unassembled WGS sequence"/>
</dbReference>